<dbReference type="Gene3D" id="3.30.1740.10">
    <property type="entry name" value="Zinc finger, PARP-type"/>
    <property type="match status" value="1"/>
</dbReference>
<feature type="region of interest" description="Disordered" evidence="6">
    <location>
        <begin position="102"/>
        <end position="274"/>
    </location>
</feature>
<evidence type="ECO:0000313" key="9">
    <source>
        <dbReference type="Proteomes" id="UP000053259"/>
    </source>
</evidence>
<organism evidence="8 9">
    <name type="scientific">Verruconis gallopava</name>
    <dbReference type="NCBI Taxonomy" id="253628"/>
    <lineage>
        <taxon>Eukaryota</taxon>
        <taxon>Fungi</taxon>
        <taxon>Dikarya</taxon>
        <taxon>Ascomycota</taxon>
        <taxon>Pezizomycotina</taxon>
        <taxon>Dothideomycetes</taxon>
        <taxon>Pleosporomycetidae</taxon>
        <taxon>Venturiales</taxon>
        <taxon>Sympoventuriaceae</taxon>
        <taxon>Verruconis</taxon>
    </lineage>
</organism>
<keyword evidence="2" id="KW-0479">Metal-binding</keyword>
<feature type="compositionally biased region" description="Basic and acidic residues" evidence="6">
    <location>
        <begin position="228"/>
        <end position="239"/>
    </location>
</feature>
<evidence type="ECO:0000259" key="7">
    <source>
        <dbReference type="PROSITE" id="PS50064"/>
    </source>
</evidence>
<keyword evidence="3" id="KW-0863">Zinc-finger</keyword>
<dbReference type="InterPro" id="IPR001510">
    <property type="entry name" value="Znf_PARP"/>
</dbReference>
<evidence type="ECO:0000256" key="6">
    <source>
        <dbReference type="SAM" id="MobiDB-lite"/>
    </source>
</evidence>
<evidence type="ECO:0000256" key="4">
    <source>
        <dbReference type="ARBA" id="ARBA00022833"/>
    </source>
</evidence>
<evidence type="ECO:0000256" key="2">
    <source>
        <dbReference type="ARBA" id="ARBA00022723"/>
    </source>
</evidence>
<protein>
    <recommendedName>
        <fullName evidence="7">PARP-type domain-containing protein</fullName>
    </recommendedName>
</protein>
<feature type="compositionally biased region" description="Basic and acidic residues" evidence="6">
    <location>
        <begin position="208"/>
        <end position="220"/>
    </location>
</feature>
<name>A0A0D2ANH5_9PEZI</name>
<dbReference type="InterPro" id="IPR036957">
    <property type="entry name" value="Znf_PARP_sf"/>
</dbReference>
<dbReference type="GO" id="GO:0005634">
    <property type="term" value="C:nucleus"/>
    <property type="evidence" value="ECO:0007669"/>
    <property type="project" value="UniProtKB-SubCell"/>
</dbReference>
<dbReference type="InParanoid" id="A0A0D2ANH5"/>
<dbReference type="AlphaFoldDB" id="A0A0D2ANH5"/>
<accession>A0A0D2ANH5</accession>
<feature type="compositionally biased region" description="Basic residues" evidence="6">
    <location>
        <begin position="111"/>
        <end position="126"/>
    </location>
</feature>
<sequence length="274" mass="30559">MPSYRIEISPNNRAGCKNTECKKNNIKISKGELRFGTFVEIQEHQSWQYKHWGCVTPQVIENIKNLIEGDLSMFDGYDELPAEEQERVKRAIDQGHVDDADWRGDVELNRPGKRGYRVKTPKKNSGKKSESDEGSPTKGKKRKAKKDSEDTDDEAISVKKERGKLKKEKPAEDEDAPPKKRAKKSKDEEPDKAIAAPAPTKKAPTKKVKSEDEVKDEAKTKSQKGKTMAKDKGKPKPGGDEEDQDGAQKIAKSKPSAKKAGGKKKKKTTTSGEE</sequence>
<dbReference type="SUPFAM" id="SSF57716">
    <property type="entry name" value="Glucocorticoid receptor-like (DNA-binding domain)"/>
    <property type="match status" value="1"/>
</dbReference>
<feature type="compositionally biased region" description="Low complexity" evidence="6">
    <location>
        <begin position="193"/>
        <end position="202"/>
    </location>
</feature>
<dbReference type="PROSITE" id="PS50064">
    <property type="entry name" value="ZF_PARP_2"/>
    <property type="match status" value="1"/>
</dbReference>
<feature type="domain" description="PARP-type" evidence="7">
    <location>
        <begin position="4"/>
        <end position="96"/>
    </location>
</feature>
<gene>
    <name evidence="8" type="ORF">PV09_00974</name>
</gene>
<comment type="subcellular location">
    <subcellularLocation>
        <location evidence="1">Nucleus</location>
    </subcellularLocation>
</comment>
<keyword evidence="4" id="KW-0862">Zinc</keyword>
<dbReference type="HOGENOM" id="CLU_045993_0_0_1"/>
<dbReference type="GO" id="GO:0008270">
    <property type="term" value="F:zinc ion binding"/>
    <property type="evidence" value="ECO:0007669"/>
    <property type="project" value="UniProtKB-KW"/>
</dbReference>
<keyword evidence="9" id="KW-1185">Reference proteome</keyword>
<proteinExistence type="predicted"/>
<dbReference type="SMART" id="SM01336">
    <property type="entry name" value="zf-PARP"/>
    <property type="match status" value="1"/>
</dbReference>
<keyword evidence="5" id="KW-0539">Nucleus</keyword>
<dbReference type="RefSeq" id="XP_016217899.1">
    <property type="nucleotide sequence ID" value="XM_016353804.1"/>
</dbReference>
<feature type="compositionally biased region" description="Basic residues" evidence="6">
    <location>
        <begin position="251"/>
        <end position="268"/>
    </location>
</feature>
<dbReference type="STRING" id="253628.A0A0D2ANH5"/>
<dbReference type="OrthoDB" id="429950at2759"/>
<reference evidence="8 9" key="1">
    <citation type="submission" date="2015-01" db="EMBL/GenBank/DDBJ databases">
        <title>The Genome Sequence of Ochroconis gallopava CBS43764.</title>
        <authorList>
            <consortium name="The Broad Institute Genomics Platform"/>
            <person name="Cuomo C."/>
            <person name="de Hoog S."/>
            <person name="Gorbushina A."/>
            <person name="Stielow B."/>
            <person name="Teixiera M."/>
            <person name="Abouelleil A."/>
            <person name="Chapman S.B."/>
            <person name="Priest M."/>
            <person name="Young S.K."/>
            <person name="Wortman J."/>
            <person name="Nusbaum C."/>
            <person name="Birren B."/>
        </authorList>
    </citation>
    <scope>NUCLEOTIDE SEQUENCE [LARGE SCALE GENOMIC DNA]</scope>
    <source>
        <strain evidence="8 9">CBS 43764</strain>
    </source>
</reference>
<dbReference type="VEuPathDB" id="FungiDB:PV09_00974"/>
<dbReference type="Proteomes" id="UP000053259">
    <property type="component" value="Unassembled WGS sequence"/>
</dbReference>
<evidence type="ECO:0000256" key="5">
    <source>
        <dbReference type="ARBA" id="ARBA00023242"/>
    </source>
</evidence>
<evidence type="ECO:0000256" key="3">
    <source>
        <dbReference type="ARBA" id="ARBA00022771"/>
    </source>
</evidence>
<dbReference type="EMBL" id="KN847531">
    <property type="protein sequence ID" value="KIW08030.1"/>
    <property type="molecule type" value="Genomic_DNA"/>
</dbReference>
<evidence type="ECO:0000256" key="1">
    <source>
        <dbReference type="ARBA" id="ARBA00004123"/>
    </source>
</evidence>
<dbReference type="GeneID" id="27308947"/>
<dbReference type="Pfam" id="PF00645">
    <property type="entry name" value="zf-PARP"/>
    <property type="match status" value="1"/>
</dbReference>
<evidence type="ECO:0000313" key="8">
    <source>
        <dbReference type="EMBL" id="KIW08030.1"/>
    </source>
</evidence>
<dbReference type="GO" id="GO:0003677">
    <property type="term" value="F:DNA binding"/>
    <property type="evidence" value="ECO:0007669"/>
    <property type="project" value="InterPro"/>
</dbReference>